<dbReference type="EMBL" id="SSTE01011134">
    <property type="protein sequence ID" value="KAA0051726.1"/>
    <property type="molecule type" value="Genomic_DNA"/>
</dbReference>
<evidence type="ECO:0000313" key="3">
    <source>
        <dbReference type="Proteomes" id="UP000321393"/>
    </source>
</evidence>
<name>A0A5A7UBY6_CUCMM</name>
<accession>A0A5A7UBY6</accession>
<feature type="compositionally biased region" description="Acidic residues" evidence="1">
    <location>
        <begin position="38"/>
        <end position="49"/>
    </location>
</feature>
<evidence type="ECO:0000313" key="2">
    <source>
        <dbReference type="EMBL" id="KAA0051726.1"/>
    </source>
</evidence>
<gene>
    <name evidence="2" type="ORF">E6C27_scaffold60G001120</name>
</gene>
<protein>
    <submittedName>
        <fullName evidence="2">Uncharacterized protein</fullName>
    </submittedName>
</protein>
<sequence length="49" mass="5326">MVKSSEDEPAAQIFLPSVQKVKGRTHAPNVPETLMSDMDSDDLDDVPLA</sequence>
<dbReference type="Proteomes" id="UP000321393">
    <property type="component" value="Unassembled WGS sequence"/>
</dbReference>
<dbReference type="AlphaFoldDB" id="A0A5A7UBY6"/>
<comment type="caution">
    <text evidence="2">The sequence shown here is derived from an EMBL/GenBank/DDBJ whole genome shotgun (WGS) entry which is preliminary data.</text>
</comment>
<evidence type="ECO:0000256" key="1">
    <source>
        <dbReference type="SAM" id="MobiDB-lite"/>
    </source>
</evidence>
<reference evidence="2 3" key="1">
    <citation type="submission" date="2019-08" db="EMBL/GenBank/DDBJ databases">
        <title>Draft genome sequences of two oriental melons (Cucumis melo L. var makuwa).</title>
        <authorList>
            <person name="Kwon S.-Y."/>
        </authorList>
    </citation>
    <scope>NUCLEOTIDE SEQUENCE [LARGE SCALE GENOMIC DNA]</scope>
    <source>
        <strain evidence="3">cv. SW 3</strain>
        <tissue evidence="2">Leaf</tissue>
    </source>
</reference>
<proteinExistence type="predicted"/>
<feature type="region of interest" description="Disordered" evidence="1">
    <location>
        <begin position="22"/>
        <end position="49"/>
    </location>
</feature>
<organism evidence="2 3">
    <name type="scientific">Cucumis melo var. makuwa</name>
    <name type="common">Oriental melon</name>
    <dbReference type="NCBI Taxonomy" id="1194695"/>
    <lineage>
        <taxon>Eukaryota</taxon>
        <taxon>Viridiplantae</taxon>
        <taxon>Streptophyta</taxon>
        <taxon>Embryophyta</taxon>
        <taxon>Tracheophyta</taxon>
        <taxon>Spermatophyta</taxon>
        <taxon>Magnoliopsida</taxon>
        <taxon>eudicotyledons</taxon>
        <taxon>Gunneridae</taxon>
        <taxon>Pentapetalae</taxon>
        <taxon>rosids</taxon>
        <taxon>fabids</taxon>
        <taxon>Cucurbitales</taxon>
        <taxon>Cucurbitaceae</taxon>
        <taxon>Benincaseae</taxon>
        <taxon>Cucumis</taxon>
    </lineage>
</organism>